<name>A0A1Q2M254_9GAMM</name>
<dbReference type="GO" id="GO:0030145">
    <property type="term" value="F:manganese ion binding"/>
    <property type="evidence" value="ECO:0007669"/>
    <property type="project" value="InterPro"/>
</dbReference>
<dbReference type="Pfam" id="PF19567">
    <property type="entry name" value="CpsB_CapC"/>
    <property type="match status" value="1"/>
</dbReference>
<dbReference type="EC" id="3.1.3.48" evidence="2"/>
<proteinExistence type="inferred from homology"/>
<sequence length="244" mass="26919">MIDLHHHFLPGIDDGPRTFEHSMRLVRAAAANGITHMVATPHIHPGRYPNTVNSIGNAFRQFLDQLPTDEDLGVKFALAAEIRVSEDLINLASSGQLPALGHWEGDPIILLEMPHSHIPAGITNLVGWLARQNIRAMIAHPERNKEILRDLGRIKPLVDAGCLFQVTAGALVGQFGVTAQVRAKQILKQGLVTVLATDAHHIIRRPPNLAEGRKVAEEIVGESLAWQLVRDNPEKIVRERTFLP</sequence>
<dbReference type="SUPFAM" id="SSF89550">
    <property type="entry name" value="PHP domain-like"/>
    <property type="match status" value="1"/>
</dbReference>
<evidence type="ECO:0000256" key="4">
    <source>
        <dbReference type="ARBA" id="ARBA00051722"/>
    </source>
</evidence>
<dbReference type="OrthoDB" id="9788539at2"/>
<dbReference type="PANTHER" id="PTHR39181:SF1">
    <property type="entry name" value="TYROSINE-PROTEIN PHOSPHATASE YWQE"/>
    <property type="match status" value="1"/>
</dbReference>
<reference evidence="5" key="1">
    <citation type="submission" date="2017-02" db="EMBL/GenBank/DDBJ databases">
        <title>Genome of Microbulbifer agarilyticus GP101.</title>
        <authorList>
            <person name="Jung J."/>
            <person name="Bae S.S."/>
            <person name="Baek K."/>
        </authorList>
    </citation>
    <scope>NUCLEOTIDE SEQUENCE [LARGE SCALE GENOMIC DNA]</scope>
    <source>
        <strain evidence="5">GP101</strain>
    </source>
</reference>
<dbReference type="Gene3D" id="3.20.20.140">
    <property type="entry name" value="Metal-dependent hydrolases"/>
    <property type="match status" value="1"/>
</dbReference>
<comment type="catalytic activity">
    <reaction evidence="4">
        <text>O-phospho-L-tyrosyl-[protein] + H2O = L-tyrosyl-[protein] + phosphate</text>
        <dbReference type="Rhea" id="RHEA:10684"/>
        <dbReference type="Rhea" id="RHEA-COMP:10136"/>
        <dbReference type="Rhea" id="RHEA-COMP:20101"/>
        <dbReference type="ChEBI" id="CHEBI:15377"/>
        <dbReference type="ChEBI" id="CHEBI:43474"/>
        <dbReference type="ChEBI" id="CHEBI:46858"/>
        <dbReference type="ChEBI" id="CHEBI:61978"/>
        <dbReference type="EC" id="3.1.3.48"/>
    </reaction>
</comment>
<comment type="similarity">
    <text evidence="1">Belongs to the metallo-dependent hydrolases superfamily. CpsB/CapC family.</text>
</comment>
<dbReference type="STRING" id="260552.Mag101_00585"/>
<evidence type="ECO:0000313" key="6">
    <source>
        <dbReference type="Proteomes" id="UP000188219"/>
    </source>
</evidence>
<dbReference type="RefSeq" id="WP_077399325.1">
    <property type="nucleotide sequence ID" value="NZ_CP019650.1"/>
</dbReference>
<evidence type="ECO:0000256" key="1">
    <source>
        <dbReference type="ARBA" id="ARBA00005750"/>
    </source>
</evidence>
<keyword evidence="3" id="KW-0378">Hydrolase</keyword>
<dbReference type="KEGG" id="maga:Mag101_00585"/>
<organism evidence="5 6">
    <name type="scientific">Microbulbifer agarilyticus</name>
    <dbReference type="NCBI Taxonomy" id="260552"/>
    <lineage>
        <taxon>Bacteria</taxon>
        <taxon>Pseudomonadati</taxon>
        <taxon>Pseudomonadota</taxon>
        <taxon>Gammaproteobacteria</taxon>
        <taxon>Cellvibrionales</taxon>
        <taxon>Microbulbiferaceae</taxon>
        <taxon>Microbulbifer</taxon>
    </lineage>
</organism>
<dbReference type="Proteomes" id="UP000188219">
    <property type="component" value="Chromosome"/>
</dbReference>
<dbReference type="PIRSF" id="PIRSF016557">
    <property type="entry name" value="Caps_synth_CpsB"/>
    <property type="match status" value="1"/>
</dbReference>
<dbReference type="AlphaFoldDB" id="A0A1Q2M254"/>
<dbReference type="InterPro" id="IPR016667">
    <property type="entry name" value="Caps_polysacc_synth_CpsB/CapC"/>
</dbReference>
<accession>A0A1Q2M254</accession>
<gene>
    <name evidence="5" type="ORF">Mag101_00585</name>
</gene>
<keyword evidence="6" id="KW-1185">Reference proteome</keyword>
<evidence type="ECO:0000256" key="2">
    <source>
        <dbReference type="ARBA" id="ARBA00013064"/>
    </source>
</evidence>
<dbReference type="InterPro" id="IPR016195">
    <property type="entry name" value="Pol/histidinol_Pase-like"/>
</dbReference>
<evidence type="ECO:0000313" key="5">
    <source>
        <dbReference type="EMBL" id="AQQ66312.1"/>
    </source>
</evidence>
<evidence type="ECO:0000256" key="3">
    <source>
        <dbReference type="ARBA" id="ARBA00022801"/>
    </source>
</evidence>
<dbReference type="GO" id="GO:0004725">
    <property type="term" value="F:protein tyrosine phosphatase activity"/>
    <property type="evidence" value="ECO:0007669"/>
    <property type="project" value="UniProtKB-EC"/>
</dbReference>
<dbReference type="PANTHER" id="PTHR39181">
    <property type="entry name" value="TYROSINE-PROTEIN PHOSPHATASE YWQE"/>
    <property type="match status" value="1"/>
</dbReference>
<dbReference type="EMBL" id="CP019650">
    <property type="protein sequence ID" value="AQQ66312.1"/>
    <property type="molecule type" value="Genomic_DNA"/>
</dbReference>
<protein>
    <recommendedName>
        <fullName evidence="2">protein-tyrosine-phosphatase</fullName>
        <ecNumber evidence="2">3.1.3.48</ecNumber>
    </recommendedName>
</protein>